<dbReference type="AlphaFoldDB" id="A0A2P6TQU9"/>
<evidence type="ECO:0000256" key="6">
    <source>
        <dbReference type="SAM" id="SignalP"/>
    </source>
</evidence>
<dbReference type="Pfam" id="PF01841">
    <property type="entry name" value="Transglut_core"/>
    <property type="match status" value="1"/>
</dbReference>
<dbReference type="Proteomes" id="UP000239899">
    <property type="component" value="Unassembled WGS sequence"/>
</dbReference>
<dbReference type="STRING" id="3076.A0A2P6TQU9"/>
<dbReference type="InterPro" id="IPR050883">
    <property type="entry name" value="PNGase"/>
</dbReference>
<keyword evidence="9" id="KW-1185">Reference proteome</keyword>
<dbReference type="EMBL" id="LHPG02000008">
    <property type="protein sequence ID" value="PRW56431.1"/>
    <property type="molecule type" value="Genomic_DNA"/>
</dbReference>
<comment type="similarity">
    <text evidence="1">Belongs to the transglutaminase-like superfamily. PNGase family.</text>
</comment>
<feature type="region of interest" description="Disordered" evidence="5">
    <location>
        <begin position="688"/>
        <end position="708"/>
    </location>
</feature>
<evidence type="ECO:0000256" key="2">
    <source>
        <dbReference type="ARBA" id="ARBA00022723"/>
    </source>
</evidence>
<protein>
    <submittedName>
        <fullName evidence="8">Peptide-N(4)-(N-acetyl-beta-glucosaminyl)asp aragine amidase</fullName>
    </submittedName>
</protein>
<dbReference type="GO" id="GO:0000224">
    <property type="term" value="F:peptide-N4-(N-acetyl-beta-glucosaminyl)asparagine amidase activity"/>
    <property type="evidence" value="ECO:0007669"/>
    <property type="project" value="TreeGrafter"/>
</dbReference>
<proteinExistence type="inferred from homology"/>
<evidence type="ECO:0000256" key="4">
    <source>
        <dbReference type="SAM" id="Coils"/>
    </source>
</evidence>
<dbReference type="OrthoDB" id="409136at2759"/>
<dbReference type="GO" id="GO:0005829">
    <property type="term" value="C:cytosol"/>
    <property type="evidence" value="ECO:0007669"/>
    <property type="project" value="TreeGrafter"/>
</dbReference>
<name>A0A2P6TQU9_CHLSO</name>
<evidence type="ECO:0000256" key="5">
    <source>
        <dbReference type="SAM" id="MobiDB-lite"/>
    </source>
</evidence>
<comment type="caution">
    <text evidence="8">The sequence shown here is derived from an EMBL/GenBank/DDBJ whole genome shotgun (WGS) entry which is preliminary data.</text>
</comment>
<dbReference type="InterPro" id="IPR038765">
    <property type="entry name" value="Papain-like_cys_pep_sf"/>
</dbReference>
<dbReference type="Gene3D" id="2.20.25.10">
    <property type="match status" value="1"/>
</dbReference>
<reference evidence="8 9" key="1">
    <citation type="journal article" date="2018" name="Plant J.">
        <title>Genome sequences of Chlorella sorokiniana UTEX 1602 and Micractinium conductrix SAG 241.80: implications to maltose excretion by a green alga.</title>
        <authorList>
            <person name="Arriola M.B."/>
            <person name="Velmurugan N."/>
            <person name="Zhang Y."/>
            <person name="Plunkett M.H."/>
            <person name="Hondzo H."/>
            <person name="Barney B.M."/>
        </authorList>
    </citation>
    <scope>NUCLEOTIDE SEQUENCE [LARGE SCALE GENOMIC DNA]</scope>
    <source>
        <strain evidence="9">UTEX 1602</strain>
    </source>
</reference>
<keyword evidence="2" id="KW-0479">Metal-binding</keyword>
<gene>
    <name evidence="8" type="ORF">C2E21_4810</name>
</gene>
<dbReference type="GO" id="GO:0005634">
    <property type="term" value="C:nucleus"/>
    <property type="evidence" value="ECO:0007669"/>
    <property type="project" value="TreeGrafter"/>
</dbReference>
<feature type="domain" description="Transglutaminase-like" evidence="7">
    <location>
        <begin position="515"/>
        <end position="570"/>
    </location>
</feature>
<keyword evidence="4" id="KW-0175">Coiled coil</keyword>
<accession>A0A2P6TQU9</accession>
<organism evidence="8 9">
    <name type="scientific">Chlorella sorokiniana</name>
    <name type="common">Freshwater green alga</name>
    <dbReference type="NCBI Taxonomy" id="3076"/>
    <lineage>
        <taxon>Eukaryota</taxon>
        <taxon>Viridiplantae</taxon>
        <taxon>Chlorophyta</taxon>
        <taxon>core chlorophytes</taxon>
        <taxon>Trebouxiophyceae</taxon>
        <taxon>Chlorellales</taxon>
        <taxon>Chlorellaceae</taxon>
        <taxon>Chlorella clade</taxon>
        <taxon>Chlorella</taxon>
    </lineage>
</organism>
<keyword evidence="3" id="KW-0862">Zinc</keyword>
<feature type="chain" id="PRO_5015168862" evidence="6">
    <location>
        <begin position="23"/>
        <end position="991"/>
    </location>
</feature>
<evidence type="ECO:0000313" key="9">
    <source>
        <dbReference type="Proteomes" id="UP000239899"/>
    </source>
</evidence>
<keyword evidence="6" id="KW-0732">Signal</keyword>
<dbReference type="PANTHER" id="PTHR12143:SF19">
    <property type="entry name" value="PEPTIDE-N(4)-(N-ACETYL-BETA-GLUCOSAMINYL)ASPARAGINE AMIDASE"/>
    <property type="match status" value="1"/>
</dbReference>
<evidence type="ECO:0000313" key="8">
    <source>
        <dbReference type="EMBL" id="PRW56431.1"/>
    </source>
</evidence>
<evidence type="ECO:0000256" key="3">
    <source>
        <dbReference type="ARBA" id="ARBA00022833"/>
    </source>
</evidence>
<sequence>MPTLPLLPALLALALLALPVRADVHDCVFPASTPNGLPCEHPLALDQTCRGKLNATTRDAYLDMDCDYVIYDVKAPQPTHKYIMIHSGRCDIWTAELGDWVSEATGSNLVGLRTCMGLDFAVCTLKHSECDMLHVSWAQPQTPDSFMVGWNPPAAIEAAADPKNQLVFLHEYDGYSDGYWWSFNCNKTQPSYVCITGDDPSFDDKFYGKGGSPGDVRPDGFKAKMEKLSNAAPFPCALEVVDARNSSGVPGFVIDTWPDMVQKNRFPDVPCSGMFPDITVGNWQVEQAGVLTQALQTAHVLNASEPGRYAQFLSDYLDAIEVLMANERLPYPSGSRLQVAVAAHMDDEALARLLQAQEDAAAAAAAQRAAAAAHLRGSHDGQQRLISLVEDAARKAQQYEDEMAQACALSVIPLDGLTAAAQEAAGVSRAMGEEPPLAEQDALAQELLAWFKRDFFHWVNSPPCRACGCAQTRAQGTVAPSAEEGGHGAGRTELYGCPQCGATTRFPRYNDPVKLLETRRGRCGEWANCFTLCCRAVGLEARLAVDLLDHVWTEVWSEAQQCWVHLDPCEAAFDKPLLYEAGWGKRLNYVIAVGRHGATDVTRRYSRDYADTLKRRGLVLESWLADYLRSVTGRLRAALPPTERQALEARDALEQQSLAAAGQGLLSAEEQQALPGRTTGDAAWLAARGEDGSSVQRPGGAAAAVPPPGTRYRLAKDAALAAAQPRRLCGGAVRASGENAPSETAAAAADGNPHSKWLDFGGKQGNAWLEYCLPAEQPRHVLDSYALTSANDEPARDPRHVVLEAFAEGTGSWAVLDERRDLRFSQRHQRILLQISSPGSSPSSGCGDGGSGSLAAAEAIALLLLSAACMASAYKITLNSGWVTPDIGNMQPLPCPEGFRPARDADHALMIAFLDAEFNRAQRGSEIRTDLPAFYCRTGVDPTSKSYTAVNGCVSRAPNAGWAMAEGVLSYRCVGSTTTLRLGVEGDGQYA</sequence>
<feature type="coiled-coil region" evidence="4">
    <location>
        <begin position="382"/>
        <end position="409"/>
    </location>
</feature>
<evidence type="ECO:0000256" key="1">
    <source>
        <dbReference type="ARBA" id="ARBA00009390"/>
    </source>
</evidence>
<dbReference type="GO" id="GO:0006516">
    <property type="term" value="P:glycoprotein catabolic process"/>
    <property type="evidence" value="ECO:0007669"/>
    <property type="project" value="TreeGrafter"/>
</dbReference>
<feature type="signal peptide" evidence="6">
    <location>
        <begin position="1"/>
        <end position="22"/>
    </location>
</feature>
<dbReference type="PANTHER" id="PTHR12143">
    <property type="entry name" value="PEPTIDE N-GLYCANASE PNGASE -RELATED"/>
    <property type="match status" value="1"/>
</dbReference>
<dbReference type="GO" id="GO:0046872">
    <property type="term" value="F:metal ion binding"/>
    <property type="evidence" value="ECO:0007669"/>
    <property type="project" value="UniProtKB-KW"/>
</dbReference>
<dbReference type="SUPFAM" id="SSF54001">
    <property type="entry name" value="Cysteine proteinases"/>
    <property type="match status" value="1"/>
</dbReference>
<dbReference type="Gene3D" id="3.10.620.30">
    <property type="match status" value="1"/>
</dbReference>
<dbReference type="SMART" id="SM00460">
    <property type="entry name" value="TGc"/>
    <property type="match status" value="1"/>
</dbReference>
<evidence type="ECO:0000259" key="7">
    <source>
        <dbReference type="SMART" id="SM00460"/>
    </source>
</evidence>
<dbReference type="InterPro" id="IPR002931">
    <property type="entry name" value="Transglutaminase-like"/>
</dbReference>